<dbReference type="PANTHER" id="PTHR31964:SF113">
    <property type="entry name" value="USPA DOMAIN-CONTAINING PROTEIN"/>
    <property type="match status" value="1"/>
</dbReference>
<dbReference type="PANTHER" id="PTHR31964">
    <property type="entry name" value="ADENINE NUCLEOTIDE ALPHA HYDROLASES-LIKE SUPERFAMILY PROTEIN"/>
    <property type="match status" value="1"/>
</dbReference>
<keyword evidence="4" id="KW-1185">Reference proteome</keyword>
<dbReference type="SUPFAM" id="SSF52402">
    <property type="entry name" value="Adenine nucleotide alpha hydrolases-like"/>
    <property type="match status" value="2"/>
</dbReference>
<dbReference type="InterPro" id="IPR006015">
    <property type="entry name" value="Universal_stress_UspA"/>
</dbReference>
<evidence type="ECO:0000313" key="4">
    <source>
        <dbReference type="Proteomes" id="UP000266091"/>
    </source>
</evidence>
<dbReference type="InterPro" id="IPR014729">
    <property type="entry name" value="Rossmann-like_a/b/a_fold"/>
</dbReference>
<proteinExistence type="inferred from homology"/>
<dbReference type="OrthoDB" id="5512223at2"/>
<dbReference type="CDD" id="cd00293">
    <property type="entry name" value="USP-like"/>
    <property type="match status" value="2"/>
</dbReference>
<dbReference type="EMBL" id="BGZJ01000001">
    <property type="protein sequence ID" value="GBO93957.1"/>
    <property type="molecule type" value="Genomic_DNA"/>
</dbReference>
<evidence type="ECO:0000313" key="3">
    <source>
        <dbReference type="EMBL" id="GBO93957.1"/>
    </source>
</evidence>
<sequence>MKILLPIDFSRSSQDAVRFVASRETLLGSNPQIEILNVHAPVKRKPSFLFGEGALDDYYQEHAEKLFSRARRTLESAGFKVSETMLVGVPDQTIAAEAERYKADLIVMGTRGLGALKGLFKNSVSTGVISLAHCPVLIVRGKHDEFPDSLRVGIAVDGSAYGEAAVRYTLKHRKLFGDHASFTIINAVNDYRGAAMTNVTGIALPTLSDKDIDQLEKNEFEDTVSKVRPIFAAEGITPDEVKLVGTPADEIAAYARANGIGILVMGSHGYNRLKTAVMGSTAAALAAHGIVPLLIVKSPKIEKTAVKTAEPAKA</sequence>
<name>A0A388SC99_9BURK</name>
<organism evidence="3 4">
    <name type="scientific">Mesosutterella multiformis</name>
    <dbReference type="NCBI Taxonomy" id="2259133"/>
    <lineage>
        <taxon>Bacteria</taxon>
        <taxon>Pseudomonadati</taxon>
        <taxon>Pseudomonadota</taxon>
        <taxon>Betaproteobacteria</taxon>
        <taxon>Burkholderiales</taxon>
        <taxon>Sutterellaceae</taxon>
        <taxon>Mesosutterella</taxon>
    </lineage>
</organism>
<reference evidence="3 4" key="1">
    <citation type="journal article" date="2018" name="Int. J. Syst. Evol. Microbiol.">
        <title>Mesosutterella multiformis gen. nov., sp. nov., a member of the family Sutterellaceae and Sutterella megalosphaeroides sp. nov., isolated from human faeces.</title>
        <authorList>
            <person name="Sakamoto M."/>
            <person name="Ikeyama N."/>
            <person name="Kunihiro T."/>
            <person name="Iino T."/>
            <person name="Yuki M."/>
            <person name="Ohkuma M."/>
        </authorList>
    </citation>
    <scope>NUCLEOTIDE SEQUENCE [LARGE SCALE GENOMIC DNA]</scope>
    <source>
        <strain evidence="3 4">4NBBH2</strain>
    </source>
</reference>
<dbReference type="InterPro" id="IPR006016">
    <property type="entry name" value="UspA"/>
</dbReference>
<evidence type="ECO:0000256" key="1">
    <source>
        <dbReference type="ARBA" id="ARBA00008791"/>
    </source>
</evidence>
<feature type="domain" description="UspA" evidence="2">
    <location>
        <begin position="151"/>
        <end position="297"/>
    </location>
</feature>
<dbReference type="RefSeq" id="WP_116270237.1">
    <property type="nucleotide sequence ID" value="NZ_BGZJ01000001.1"/>
</dbReference>
<dbReference type="PRINTS" id="PR01438">
    <property type="entry name" value="UNVRSLSTRESS"/>
</dbReference>
<feature type="domain" description="UspA" evidence="2">
    <location>
        <begin position="2"/>
        <end position="140"/>
    </location>
</feature>
<dbReference type="Pfam" id="PF00582">
    <property type="entry name" value="Usp"/>
    <property type="match status" value="2"/>
</dbReference>
<comment type="caution">
    <text evidence="3">The sequence shown here is derived from an EMBL/GenBank/DDBJ whole genome shotgun (WGS) entry which is preliminary data.</text>
</comment>
<dbReference type="Gene3D" id="3.40.50.620">
    <property type="entry name" value="HUPs"/>
    <property type="match status" value="2"/>
</dbReference>
<dbReference type="Proteomes" id="UP000266091">
    <property type="component" value="Unassembled WGS sequence"/>
</dbReference>
<evidence type="ECO:0000259" key="2">
    <source>
        <dbReference type="Pfam" id="PF00582"/>
    </source>
</evidence>
<gene>
    <name evidence="3" type="ORF">MESMUL_13110</name>
</gene>
<dbReference type="AlphaFoldDB" id="A0A388SC99"/>
<protein>
    <submittedName>
        <fullName evidence="3">Universal stress protein</fullName>
    </submittedName>
</protein>
<accession>A0A388SC99</accession>
<comment type="similarity">
    <text evidence="1">Belongs to the universal stress protein A family.</text>
</comment>